<feature type="active site" description="Charge relay system" evidence="5">
    <location>
        <position position="467"/>
    </location>
</feature>
<dbReference type="PROSITE" id="PS00136">
    <property type="entry name" value="SUBTILASE_ASP"/>
    <property type="match status" value="1"/>
</dbReference>
<dbReference type="InterPro" id="IPR000209">
    <property type="entry name" value="Peptidase_S8/S53_dom"/>
</dbReference>
<evidence type="ECO:0000256" key="4">
    <source>
        <dbReference type="ARBA" id="ARBA00022825"/>
    </source>
</evidence>
<feature type="active site" description="Charge relay system" evidence="5">
    <location>
        <position position="262"/>
    </location>
</feature>
<gene>
    <name evidence="9" type="ORF">GCM10007877_21870</name>
</gene>
<evidence type="ECO:0000256" key="1">
    <source>
        <dbReference type="ARBA" id="ARBA00011073"/>
    </source>
</evidence>
<dbReference type="InterPro" id="IPR036852">
    <property type="entry name" value="Peptidase_S8/S53_dom_sf"/>
</dbReference>
<dbReference type="Pfam" id="PF00082">
    <property type="entry name" value="Peptidase_S8"/>
    <property type="match status" value="1"/>
</dbReference>
<dbReference type="PANTHER" id="PTHR43806">
    <property type="entry name" value="PEPTIDASE S8"/>
    <property type="match status" value="1"/>
</dbReference>
<dbReference type="SUPFAM" id="SSF52743">
    <property type="entry name" value="Subtilisin-like"/>
    <property type="match status" value="1"/>
</dbReference>
<keyword evidence="10" id="KW-1185">Reference proteome</keyword>
<dbReference type="EMBL" id="BSPD01000054">
    <property type="protein sequence ID" value="GLS26471.1"/>
    <property type="molecule type" value="Genomic_DNA"/>
</dbReference>
<dbReference type="PRINTS" id="PR00723">
    <property type="entry name" value="SUBTILISIN"/>
</dbReference>
<organism evidence="9 10">
    <name type="scientific">Marinibactrum halimedae</name>
    <dbReference type="NCBI Taxonomy" id="1444977"/>
    <lineage>
        <taxon>Bacteria</taxon>
        <taxon>Pseudomonadati</taxon>
        <taxon>Pseudomonadota</taxon>
        <taxon>Gammaproteobacteria</taxon>
        <taxon>Cellvibrionales</taxon>
        <taxon>Cellvibrionaceae</taxon>
        <taxon>Marinibactrum</taxon>
    </lineage>
</organism>
<comment type="caution">
    <text evidence="9">The sequence shown here is derived from an EMBL/GenBank/DDBJ whole genome shotgun (WGS) entry which is preliminary data.</text>
</comment>
<dbReference type="InterPro" id="IPR015500">
    <property type="entry name" value="Peptidase_S8_subtilisin-rel"/>
</dbReference>
<feature type="compositionally biased region" description="Polar residues" evidence="7">
    <location>
        <begin position="543"/>
        <end position="558"/>
    </location>
</feature>
<feature type="region of interest" description="Disordered" evidence="7">
    <location>
        <begin position="538"/>
        <end position="558"/>
    </location>
</feature>
<dbReference type="PANTHER" id="PTHR43806:SF11">
    <property type="entry name" value="CEREVISIN-RELATED"/>
    <property type="match status" value="1"/>
</dbReference>
<dbReference type="PROSITE" id="PS00138">
    <property type="entry name" value="SUBTILASE_SER"/>
    <property type="match status" value="1"/>
</dbReference>
<evidence type="ECO:0000313" key="9">
    <source>
        <dbReference type="EMBL" id="GLS26471.1"/>
    </source>
</evidence>
<sequence>MKNDNSPPEANNQNVLFAPKNKKRYLVASKRGNFALQSGIQPLQSHELKRFVETIPNANIVKTIKPNTTFSPQSISPNETKEVHVVEMGTDDCASLLSNLPPHIHVEEEQTLDYMDSVGVQAQIPARRYSLAKVATQITYEFLVLGEGDIPLTGVEIQISSAGTMASGSTNSKGMAKLSLKTMPNSHIDTVFAKAKTMYWDVYVDNPALTKDSVNVIRLSSLAETIPGFPNDFRYGWGQKLMGLADQESRLTGKGVKIAIIDSGLGTHELLNHVTRGYNVTGSDDVKVWNVDTIGHGTHVAGMITANGENGQLRGFCPEAEIIVVKVFPGGTTSALVEAIKICMEENVDVANLSLGTPNVSPIVEQHIEEASMSGVAMVVAAGNSGGPVQFPANSANTLAVSAIGATTEVRENTWDASQVNPELMTTTGIFSPRFTSFGPQVNVSAPGVSIVSTGPDNTYFPDSGTSMSAPHITGLAGLLLAHHPIFKNECKARDYNRVRALFNMLCETSCPLQFGSERSGFGLPNLQTVAPLLIPTPEKTTKSNGASPPPKMSNSVAQQGVPPYYYVMQ</sequence>
<evidence type="ECO:0000256" key="2">
    <source>
        <dbReference type="ARBA" id="ARBA00022670"/>
    </source>
</evidence>
<protein>
    <recommendedName>
        <fullName evidence="8">Peptidase S8/S53 domain-containing protein</fullName>
    </recommendedName>
</protein>
<feature type="domain" description="Peptidase S8/S53" evidence="8">
    <location>
        <begin position="253"/>
        <end position="490"/>
    </location>
</feature>
<dbReference type="GO" id="GO:0006508">
    <property type="term" value="P:proteolysis"/>
    <property type="evidence" value="ECO:0007669"/>
    <property type="project" value="UniProtKB-KW"/>
</dbReference>
<dbReference type="InterPro" id="IPR022398">
    <property type="entry name" value="Peptidase_S8_His-AS"/>
</dbReference>
<proteinExistence type="inferred from homology"/>
<evidence type="ECO:0000313" key="10">
    <source>
        <dbReference type="Proteomes" id="UP001156870"/>
    </source>
</evidence>
<dbReference type="Proteomes" id="UP001156870">
    <property type="component" value="Unassembled WGS sequence"/>
</dbReference>
<evidence type="ECO:0000259" key="8">
    <source>
        <dbReference type="Pfam" id="PF00082"/>
    </source>
</evidence>
<keyword evidence="3 5" id="KW-0378">Hydrolase</keyword>
<keyword evidence="2 5" id="KW-0645">Protease</keyword>
<dbReference type="AlphaFoldDB" id="A0AA37T9M4"/>
<evidence type="ECO:0000256" key="5">
    <source>
        <dbReference type="PROSITE-ProRule" id="PRU01240"/>
    </source>
</evidence>
<dbReference type="InterPro" id="IPR023828">
    <property type="entry name" value="Peptidase_S8_Ser-AS"/>
</dbReference>
<dbReference type="PROSITE" id="PS51892">
    <property type="entry name" value="SUBTILASE"/>
    <property type="match status" value="1"/>
</dbReference>
<feature type="active site" description="Charge relay system" evidence="5">
    <location>
        <position position="296"/>
    </location>
</feature>
<dbReference type="GO" id="GO:0004252">
    <property type="term" value="F:serine-type endopeptidase activity"/>
    <property type="evidence" value="ECO:0007669"/>
    <property type="project" value="UniProtKB-UniRule"/>
</dbReference>
<accession>A0AA37T9M4</accession>
<dbReference type="RefSeq" id="WP_232594664.1">
    <property type="nucleotide sequence ID" value="NZ_BSPD01000054.1"/>
</dbReference>
<dbReference type="InterPro" id="IPR023827">
    <property type="entry name" value="Peptidase_S8_Asp-AS"/>
</dbReference>
<dbReference type="Gene3D" id="3.40.50.200">
    <property type="entry name" value="Peptidase S8/S53 domain"/>
    <property type="match status" value="1"/>
</dbReference>
<evidence type="ECO:0000256" key="3">
    <source>
        <dbReference type="ARBA" id="ARBA00022801"/>
    </source>
</evidence>
<reference evidence="9 10" key="1">
    <citation type="journal article" date="2014" name="Int. J. Syst. Evol. Microbiol.">
        <title>Complete genome sequence of Corynebacterium casei LMG S-19264T (=DSM 44701T), isolated from a smear-ripened cheese.</title>
        <authorList>
            <consortium name="US DOE Joint Genome Institute (JGI-PGF)"/>
            <person name="Walter F."/>
            <person name="Albersmeier A."/>
            <person name="Kalinowski J."/>
            <person name="Ruckert C."/>
        </authorList>
    </citation>
    <scope>NUCLEOTIDE SEQUENCE [LARGE SCALE GENOMIC DNA]</scope>
    <source>
        <strain evidence="9 10">NBRC 110095</strain>
    </source>
</reference>
<name>A0AA37T9M4_9GAMM</name>
<evidence type="ECO:0000256" key="7">
    <source>
        <dbReference type="SAM" id="MobiDB-lite"/>
    </source>
</evidence>
<keyword evidence="4 5" id="KW-0720">Serine protease</keyword>
<dbReference type="PROSITE" id="PS00137">
    <property type="entry name" value="SUBTILASE_HIS"/>
    <property type="match status" value="1"/>
</dbReference>
<dbReference type="InterPro" id="IPR050131">
    <property type="entry name" value="Peptidase_S8_subtilisin-like"/>
</dbReference>
<comment type="similarity">
    <text evidence="1 5 6">Belongs to the peptidase S8 family.</text>
</comment>
<evidence type="ECO:0000256" key="6">
    <source>
        <dbReference type="RuleBase" id="RU003355"/>
    </source>
</evidence>